<organism evidence="2 3">
    <name type="scientific">Tetrabaena socialis</name>
    <dbReference type="NCBI Taxonomy" id="47790"/>
    <lineage>
        <taxon>Eukaryota</taxon>
        <taxon>Viridiplantae</taxon>
        <taxon>Chlorophyta</taxon>
        <taxon>core chlorophytes</taxon>
        <taxon>Chlorophyceae</taxon>
        <taxon>CS clade</taxon>
        <taxon>Chlamydomonadales</taxon>
        <taxon>Tetrabaenaceae</taxon>
        <taxon>Tetrabaena</taxon>
    </lineage>
</organism>
<dbReference type="SUPFAM" id="SSF48403">
    <property type="entry name" value="Ankyrin repeat"/>
    <property type="match status" value="1"/>
</dbReference>
<protein>
    <submittedName>
        <fullName evidence="2">Uncharacterized protein</fullName>
    </submittedName>
</protein>
<dbReference type="EMBL" id="PGGS01003538">
    <property type="protein sequence ID" value="PNG99250.1"/>
    <property type="molecule type" value="Genomic_DNA"/>
</dbReference>
<feature type="region of interest" description="Disordered" evidence="1">
    <location>
        <begin position="1"/>
        <end position="21"/>
    </location>
</feature>
<dbReference type="AlphaFoldDB" id="A0A2J7ZG54"/>
<reference evidence="2 3" key="1">
    <citation type="journal article" date="2017" name="Mol. Biol. Evol.">
        <title>The 4-celled Tetrabaena socialis nuclear genome reveals the essential components for genetic control of cell number at the origin of multicellularity in the volvocine lineage.</title>
        <authorList>
            <person name="Featherston J."/>
            <person name="Arakaki Y."/>
            <person name="Hanschen E.R."/>
            <person name="Ferris P.J."/>
            <person name="Michod R.E."/>
            <person name="Olson B.J.S.C."/>
            <person name="Nozaki H."/>
            <person name="Durand P.M."/>
        </authorList>
    </citation>
    <scope>NUCLEOTIDE SEQUENCE [LARGE SCALE GENOMIC DNA]</scope>
    <source>
        <strain evidence="2 3">NIES-571</strain>
    </source>
</reference>
<comment type="caution">
    <text evidence="2">The sequence shown here is derived from an EMBL/GenBank/DDBJ whole genome shotgun (WGS) entry which is preliminary data.</text>
</comment>
<dbReference type="Proteomes" id="UP000236333">
    <property type="component" value="Unassembled WGS sequence"/>
</dbReference>
<evidence type="ECO:0000313" key="2">
    <source>
        <dbReference type="EMBL" id="PNG99250.1"/>
    </source>
</evidence>
<dbReference type="OrthoDB" id="674604at2759"/>
<evidence type="ECO:0000313" key="3">
    <source>
        <dbReference type="Proteomes" id="UP000236333"/>
    </source>
</evidence>
<sequence length="179" mass="19796">AGADVNAKNVAGETSGDAASKNGHKDVVELLEAALKEAAIRPVLEGIRGVPCRPYGSVCRPPMRLLKIDAVLAWTTIKVYEEVGVQSQECMDVPYGDVTEEQWAQTLVVSWRWGTSKPVQLQPSFSPMSESQFRELTQVLQRAMGCGLQYVWIDWSCVPQYSVPSMVEVLRSKVRRRGG</sequence>
<gene>
    <name evidence="2" type="ORF">TSOC_014978</name>
</gene>
<feature type="non-terminal residue" evidence="2">
    <location>
        <position position="1"/>
    </location>
</feature>
<feature type="non-terminal residue" evidence="2">
    <location>
        <position position="179"/>
    </location>
</feature>
<keyword evidence="3" id="KW-1185">Reference proteome</keyword>
<accession>A0A2J7ZG54</accession>
<evidence type="ECO:0000256" key="1">
    <source>
        <dbReference type="SAM" id="MobiDB-lite"/>
    </source>
</evidence>
<dbReference type="Gene3D" id="1.25.40.20">
    <property type="entry name" value="Ankyrin repeat-containing domain"/>
    <property type="match status" value="1"/>
</dbReference>
<dbReference type="InterPro" id="IPR036770">
    <property type="entry name" value="Ankyrin_rpt-contain_sf"/>
</dbReference>
<proteinExistence type="predicted"/>
<name>A0A2J7ZG54_9CHLO</name>